<gene>
    <name evidence="1" type="ORF">X798_03399</name>
</gene>
<name>A0A238BVV7_9BILA</name>
<keyword evidence="2" id="KW-1185">Reference proteome</keyword>
<evidence type="ECO:0000313" key="2">
    <source>
        <dbReference type="Proteomes" id="UP000242913"/>
    </source>
</evidence>
<evidence type="ECO:0000313" key="1">
    <source>
        <dbReference type="EMBL" id="OZC09443.1"/>
    </source>
</evidence>
<reference evidence="1 2" key="1">
    <citation type="submission" date="2015-12" db="EMBL/GenBank/DDBJ databases">
        <title>Draft genome of the nematode, Onchocerca flexuosa.</title>
        <authorList>
            <person name="Mitreva M."/>
        </authorList>
    </citation>
    <scope>NUCLEOTIDE SEQUENCE [LARGE SCALE GENOMIC DNA]</scope>
    <source>
        <strain evidence="1">Red Deer</strain>
    </source>
</reference>
<protein>
    <submittedName>
        <fullName evidence="1">Uncharacterized protein</fullName>
    </submittedName>
</protein>
<dbReference type="AlphaFoldDB" id="A0A238BVV7"/>
<organism evidence="1 2">
    <name type="scientific">Onchocerca flexuosa</name>
    <dbReference type="NCBI Taxonomy" id="387005"/>
    <lineage>
        <taxon>Eukaryota</taxon>
        <taxon>Metazoa</taxon>
        <taxon>Ecdysozoa</taxon>
        <taxon>Nematoda</taxon>
        <taxon>Chromadorea</taxon>
        <taxon>Rhabditida</taxon>
        <taxon>Spirurina</taxon>
        <taxon>Spiruromorpha</taxon>
        <taxon>Filarioidea</taxon>
        <taxon>Onchocercidae</taxon>
        <taxon>Onchocerca</taxon>
    </lineage>
</organism>
<accession>A0A238BVV7</accession>
<sequence length="112" mass="12497">MEYGVEFALTMASLNLSFGGSDKGKYGCESMDVMDDEVVVLVAVTFKHPPATVVVSMLEVVSCRDCCCCSSKPTVGKDSLLKLKNQDKRRWIIGYENMLSDFFCNNDAKRFM</sequence>
<dbReference type="Proteomes" id="UP000242913">
    <property type="component" value="Unassembled WGS sequence"/>
</dbReference>
<dbReference type="EMBL" id="KZ269993">
    <property type="protein sequence ID" value="OZC09443.1"/>
    <property type="molecule type" value="Genomic_DNA"/>
</dbReference>
<proteinExistence type="predicted"/>